<evidence type="ECO:0000313" key="2">
    <source>
        <dbReference type="Proteomes" id="UP000036902"/>
    </source>
</evidence>
<dbReference type="Proteomes" id="UP000036902">
    <property type="component" value="Chromosome"/>
</dbReference>
<proteinExistence type="predicted"/>
<gene>
    <name evidence="1" type="ORF">AC731_006820</name>
</gene>
<accession>A0A127K3Z5</accession>
<dbReference type="STRING" id="1134435.AC731_006820"/>
<protein>
    <submittedName>
        <fullName evidence="1">Uncharacterized protein</fullName>
    </submittedName>
</protein>
<dbReference type="KEGG" id="thu:AC731_006820"/>
<dbReference type="EMBL" id="CP014646">
    <property type="protein sequence ID" value="AMO36679.1"/>
    <property type="molecule type" value="Genomic_DNA"/>
</dbReference>
<sequence>MRLVCAMTASQRRQRSERRFFIRPITTPGRFTLFVSRRNRQRQEDFVLDQREQIEFSFDLDRVDLVVLEFLVRNRLPDPHRLQHGFHRQHPVETTKTALAAKIERAGKTEFQAGV</sequence>
<dbReference type="AlphaFoldDB" id="A0A127K3Z5"/>
<reference evidence="2" key="1">
    <citation type="submission" date="2016-03" db="EMBL/GenBank/DDBJ databases">
        <authorList>
            <person name="Ma C."/>
            <person name="Zhou S."/>
            <person name="Yang G."/>
        </authorList>
    </citation>
    <scope>NUCLEOTIDE SEQUENCE [LARGE SCALE GENOMIC DNA]</scope>
    <source>
        <strain evidence="2">SgZ-1</strain>
    </source>
</reference>
<keyword evidence="2" id="KW-1185">Reference proteome</keyword>
<organism evidence="1 2">
    <name type="scientific">Thauera humireducens</name>
    <dbReference type="NCBI Taxonomy" id="1134435"/>
    <lineage>
        <taxon>Bacteria</taxon>
        <taxon>Pseudomonadati</taxon>
        <taxon>Pseudomonadota</taxon>
        <taxon>Betaproteobacteria</taxon>
        <taxon>Rhodocyclales</taxon>
        <taxon>Zoogloeaceae</taxon>
        <taxon>Thauera</taxon>
    </lineage>
</organism>
<name>A0A127K3Z5_9RHOO</name>
<evidence type="ECO:0000313" key="1">
    <source>
        <dbReference type="EMBL" id="AMO36679.1"/>
    </source>
</evidence>